<dbReference type="CDD" id="cd13553">
    <property type="entry name" value="PBP2_NrtA_CpmA_like"/>
    <property type="match status" value="1"/>
</dbReference>
<evidence type="ECO:0000313" key="7">
    <source>
        <dbReference type="EMBL" id="EEP66141.1"/>
    </source>
</evidence>
<evidence type="ECO:0000256" key="2">
    <source>
        <dbReference type="ARBA" id="ARBA00022448"/>
    </source>
</evidence>
<dbReference type="Proteomes" id="UP000003529">
    <property type="component" value="Unassembled WGS sequence"/>
</dbReference>
<evidence type="ECO:0000256" key="6">
    <source>
        <dbReference type="SAM" id="Phobius"/>
    </source>
</evidence>
<dbReference type="GO" id="GO:0005886">
    <property type="term" value="C:plasma membrane"/>
    <property type="evidence" value="ECO:0007669"/>
    <property type="project" value="UniProtKB-SubCell"/>
</dbReference>
<keyword evidence="6" id="KW-0812">Transmembrane</keyword>
<dbReference type="AlphaFoldDB" id="C4FNV1"/>
<dbReference type="eggNOG" id="COG0715">
    <property type="taxonomic scope" value="Bacteria"/>
</dbReference>
<evidence type="ECO:0000256" key="3">
    <source>
        <dbReference type="ARBA" id="ARBA00022475"/>
    </source>
</evidence>
<feature type="transmembrane region" description="Helical" evidence="6">
    <location>
        <begin position="21"/>
        <end position="40"/>
    </location>
</feature>
<protein>
    <submittedName>
        <fullName evidence="7">ABC transporter, substrate-binding protein, QAT family</fullName>
    </submittedName>
</protein>
<keyword evidence="3" id="KW-1003">Cell membrane</keyword>
<evidence type="ECO:0000256" key="5">
    <source>
        <dbReference type="ARBA" id="ARBA00023136"/>
    </source>
</evidence>
<organism evidence="7 8">
    <name type="scientific">Veillonella dispar ATCC 17748</name>
    <dbReference type="NCBI Taxonomy" id="546273"/>
    <lineage>
        <taxon>Bacteria</taxon>
        <taxon>Bacillati</taxon>
        <taxon>Bacillota</taxon>
        <taxon>Negativicutes</taxon>
        <taxon>Veillonellales</taxon>
        <taxon>Veillonellaceae</taxon>
        <taxon>Veillonella</taxon>
    </lineage>
</organism>
<gene>
    <name evidence="7" type="ORF">VEIDISOL_00205</name>
</gene>
<keyword evidence="5 6" id="KW-0472">Membrane</keyword>
<dbReference type="Pfam" id="PF13379">
    <property type="entry name" value="NMT1_2"/>
    <property type="match status" value="1"/>
</dbReference>
<comment type="caution">
    <text evidence="7">The sequence shown here is derived from an EMBL/GenBank/DDBJ whole genome shotgun (WGS) entry which is preliminary data.</text>
</comment>
<keyword evidence="8" id="KW-1185">Reference proteome</keyword>
<keyword evidence="2" id="KW-0813">Transport</keyword>
<evidence type="ECO:0000256" key="1">
    <source>
        <dbReference type="ARBA" id="ARBA00004533"/>
    </source>
</evidence>
<dbReference type="PANTHER" id="PTHR30024">
    <property type="entry name" value="ALIPHATIC SULFONATES-BINDING PROTEIN-RELATED"/>
    <property type="match status" value="1"/>
</dbReference>
<dbReference type="InterPro" id="IPR044527">
    <property type="entry name" value="NrtA/CpmA_ABC-bd_dom"/>
</dbReference>
<proteinExistence type="predicted"/>
<keyword evidence="6" id="KW-1133">Transmembrane helix</keyword>
<comment type="subcellular location">
    <subcellularLocation>
        <location evidence="1">Cell inner membrane</location>
    </subcellularLocation>
</comment>
<dbReference type="PANTHER" id="PTHR30024:SF43">
    <property type="entry name" value="BLL4572 PROTEIN"/>
    <property type="match status" value="1"/>
</dbReference>
<evidence type="ECO:0000313" key="8">
    <source>
        <dbReference type="Proteomes" id="UP000003529"/>
    </source>
</evidence>
<sequence>MTCVKNAPCYEVERGEVMKKTWYLIIAVVLLVIGGIVYGYHEHNKPKTAQELKTVRVAYLPITHALPVFATKELETADGSVHVELVKYGSWPELMDALNTGKVDAASVLVELGVKAREQGIDVRAAALGHTEGNIIIVNKDINSVQDLKGKSFAIPHKQSTQKILVDLMLEQAGLSEKDVQIVEMSPPEMPSALSVGQIAGYSVAEPFGSLALEMGNGKVFEDPDHLWHDNICCALVFNGQFVDEHHDLAKAFTKAYLDAGKYLDEHPKAQEEISLKYMKFNDPVIERSLKVIGFKDLALTEDRYNALVHHMTHIDLIKKVPTYSEFVDQSLLP</sequence>
<accession>C4FNV1</accession>
<name>C4FNV1_9FIRM</name>
<dbReference type="HOGENOM" id="CLU_028871_10_2_9"/>
<dbReference type="SUPFAM" id="SSF53850">
    <property type="entry name" value="Periplasmic binding protein-like II"/>
    <property type="match status" value="1"/>
</dbReference>
<dbReference type="EMBL" id="ACIK02000004">
    <property type="protein sequence ID" value="EEP66141.1"/>
    <property type="molecule type" value="Genomic_DNA"/>
</dbReference>
<evidence type="ECO:0000256" key="4">
    <source>
        <dbReference type="ARBA" id="ARBA00022519"/>
    </source>
</evidence>
<reference evidence="7" key="1">
    <citation type="submission" date="2009-04" db="EMBL/GenBank/DDBJ databases">
        <authorList>
            <person name="Weinstock G."/>
            <person name="Sodergren E."/>
            <person name="Clifton S."/>
            <person name="Fulton L."/>
            <person name="Fulton B."/>
            <person name="Courtney L."/>
            <person name="Fronick C."/>
            <person name="Harrison M."/>
            <person name="Strong C."/>
            <person name="Farmer C."/>
            <person name="Delahaunty K."/>
            <person name="Markovic C."/>
            <person name="Hall O."/>
            <person name="Minx P."/>
            <person name="Tomlinson C."/>
            <person name="Mitreva M."/>
            <person name="Nelson J."/>
            <person name="Hou S."/>
            <person name="Wollam A."/>
            <person name="Pepin K.H."/>
            <person name="Johnson M."/>
            <person name="Bhonagiri V."/>
            <person name="Nash W.E."/>
            <person name="Warren W."/>
            <person name="Chinwalla A."/>
            <person name="Mardis E.R."/>
            <person name="Wilson R.K."/>
        </authorList>
    </citation>
    <scope>NUCLEOTIDE SEQUENCE [LARGE SCALE GENOMIC DNA]</scope>
    <source>
        <strain evidence="7">ATCC 17748</strain>
    </source>
</reference>
<dbReference type="Gene3D" id="3.40.190.10">
    <property type="entry name" value="Periplasmic binding protein-like II"/>
    <property type="match status" value="2"/>
</dbReference>
<keyword evidence="4" id="KW-0997">Cell inner membrane</keyword>